<dbReference type="Proteomes" id="UP001431783">
    <property type="component" value="Unassembled WGS sequence"/>
</dbReference>
<name>A0AAW1TV91_9CUCU</name>
<accession>A0AAW1TV91</accession>
<reference evidence="2 3" key="1">
    <citation type="submission" date="2023-03" db="EMBL/GenBank/DDBJ databases">
        <title>Genome insight into feeding habits of ladybird beetles.</title>
        <authorList>
            <person name="Li H.-S."/>
            <person name="Huang Y.-H."/>
            <person name="Pang H."/>
        </authorList>
    </citation>
    <scope>NUCLEOTIDE SEQUENCE [LARGE SCALE GENOMIC DNA]</scope>
    <source>
        <strain evidence="2">SYSU_2023b</strain>
        <tissue evidence="2">Whole body</tissue>
    </source>
</reference>
<dbReference type="EMBL" id="JARQZJ010000031">
    <property type="protein sequence ID" value="KAK9874208.1"/>
    <property type="molecule type" value="Genomic_DNA"/>
</dbReference>
<comment type="caution">
    <text evidence="2">The sequence shown here is derived from an EMBL/GenBank/DDBJ whole genome shotgun (WGS) entry which is preliminary data.</text>
</comment>
<feature type="region of interest" description="Disordered" evidence="1">
    <location>
        <begin position="135"/>
        <end position="155"/>
    </location>
</feature>
<keyword evidence="3" id="KW-1185">Reference proteome</keyword>
<sequence>MIRLLFDISVICIYPRLVYPWPIAGIVLWLGLIQDILIPISLGLVDSRFSSWVSEVYRCSGSVSDEKLPHVGLDGKFRPFGSQPQSLEIVQIAQDRNHKVLQTVEHRFPITNGSLYTSIDGRLPVIHNYRRNKDQRGLKFDPSSSNPALHTSHLKRPDMPVFNCPNCEADLCPSHSNLHHLSPGYINKKLNALHQNNTLFQHIPLRNTVSHESLNLSNIDENPVFIAPAITNSSILKNSRNLVRLNRMKLSKSEDSLIESKRQFGQLKMITKPIPAFENTRNSKKQLNEQILDYLSSDEEYDVDMNVSNNFDTISSKSSCSITTEANADFHFYQSSQLNVDNERKMRDNISNHLEKLNNDLLLAKYSRHDTSLESFMPKRVDPSLSRSHSKRSMENFQAFLEDRQQCQRRLDRSNSHMSLEDKYNVKKLMRSSSKLSDCTHNLSKRIKSVEYLPNTNASTWLVEDFKYVHHQNLRSRVENIFSMLEVYQI</sequence>
<protein>
    <submittedName>
        <fullName evidence="2">Uncharacterized protein</fullName>
    </submittedName>
</protein>
<evidence type="ECO:0000313" key="3">
    <source>
        <dbReference type="Proteomes" id="UP001431783"/>
    </source>
</evidence>
<gene>
    <name evidence="2" type="ORF">WA026_002564</name>
</gene>
<organism evidence="2 3">
    <name type="scientific">Henosepilachna vigintioctopunctata</name>
    <dbReference type="NCBI Taxonomy" id="420089"/>
    <lineage>
        <taxon>Eukaryota</taxon>
        <taxon>Metazoa</taxon>
        <taxon>Ecdysozoa</taxon>
        <taxon>Arthropoda</taxon>
        <taxon>Hexapoda</taxon>
        <taxon>Insecta</taxon>
        <taxon>Pterygota</taxon>
        <taxon>Neoptera</taxon>
        <taxon>Endopterygota</taxon>
        <taxon>Coleoptera</taxon>
        <taxon>Polyphaga</taxon>
        <taxon>Cucujiformia</taxon>
        <taxon>Coccinelloidea</taxon>
        <taxon>Coccinellidae</taxon>
        <taxon>Epilachninae</taxon>
        <taxon>Epilachnini</taxon>
        <taxon>Henosepilachna</taxon>
    </lineage>
</organism>
<proteinExistence type="predicted"/>
<evidence type="ECO:0000256" key="1">
    <source>
        <dbReference type="SAM" id="MobiDB-lite"/>
    </source>
</evidence>
<dbReference type="AlphaFoldDB" id="A0AAW1TV91"/>
<evidence type="ECO:0000313" key="2">
    <source>
        <dbReference type="EMBL" id="KAK9874208.1"/>
    </source>
</evidence>